<dbReference type="Gene3D" id="4.10.240.10">
    <property type="entry name" value="Zn(2)-C6 fungal-type DNA-binding domain"/>
    <property type="match status" value="1"/>
</dbReference>
<dbReference type="GO" id="GO:0000981">
    <property type="term" value="F:DNA-binding transcription factor activity, RNA polymerase II-specific"/>
    <property type="evidence" value="ECO:0007669"/>
    <property type="project" value="InterPro"/>
</dbReference>
<organism evidence="5 6">
    <name type="scientific">Kwoniella newhampshirensis</name>
    <dbReference type="NCBI Taxonomy" id="1651941"/>
    <lineage>
        <taxon>Eukaryota</taxon>
        <taxon>Fungi</taxon>
        <taxon>Dikarya</taxon>
        <taxon>Basidiomycota</taxon>
        <taxon>Agaricomycotina</taxon>
        <taxon>Tremellomycetes</taxon>
        <taxon>Tremellales</taxon>
        <taxon>Cryptococcaceae</taxon>
        <taxon>Kwoniella</taxon>
    </lineage>
</organism>
<dbReference type="SMART" id="SM00066">
    <property type="entry name" value="GAL4"/>
    <property type="match status" value="1"/>
</dbReference>
<evidence type="ECO:0000256" key="1">
    <source>
        <dbReference type="ARBA" id="ARBA00022723"/>
    </source>
</evidence>
<evidence type="ECO:0000256" key="2">
    <source>
        <dbReference type="ARBA" id="ARBA00023242"/>
    </source>
</evidence>
<dbReference type="Proteomes" id="UP001388673">
    <property type="component" value="Unassembled WGS sequence"/>
</dbReference>
<gene>
    <name evidence="5" type="ORF">IAR55_000920</name>
</gene>
<dbReference type="GO" id="GO:0006351">
    <property type="term" value="P:DNA-templated transcription"/>
    <property type="evidence" value="ECO:0007669"/>
    <property type="project" value="InterPro"/>
</dbReference>
<dbReference type="RefSeq" id="XP_066805252.1">
    <property type="nucleotide sequence ID" value="XM_066944051.1"/>
</dbReference>
<dbReference type="InterPro" id="IPR036864">
    <property type="entry name" value="Zn2-C6_fun-type_DNA-bd_sf"/>
</dbReference>
<accession>A0AAW0Z4H6</accession>
<dbReference type="GeneID" id="92178179"/>
<evidence type="ECO:0000313" key="6">
    <source>
        <dbReference type="Proteomes" id="UP001388673"/>
    </source>
</evidence>
<dbReference type="Pfam" id="PF04082">
    <property type="entry name" value="Fungal_trans"/>
    <property type="match status" value="1"/>
</dbReference>
<sequence length="811" mass="90674">MDRTDPYGLNLSYGRGEPSGPSGSSSQSNMMGMTMSRRNSLEMQNVDDGGNVGFGRGGLVEGLHYGSYEDDLGQTGPESGDGRASGSGKRQNQVQQQKRKKGTGSDEGRIKKTRQSPCRARKVKCDRPPPGSTNATVPAKDVCSHCAHLGLACTFDYKPKKRGPPNMYVRRLQGEGSAADTPPVSPAPLAPPSLSLSRQPSNPSPEILVTPISHTGLLYRENVRRERENWEPSLAMTDSHFGGGQSRSLGAGSGFYSQAMPLPTDSSPQQRNCSTSAVSSPLVTPNYSPYHSDNPRGGLPFLHSGQNSAQSSPLRIPHRLEYARLTNNPANPLDAMMPRMVLYQVVDLYFDYVYALIPSLHRPSFIRDLNARREEKPGQEEWISLVLVIVASTLVQLPRSLIAMTRTETRDLILRCHAVVKDYLAKDFELLTTTRINIIYHSVFVHRLTATSQVFNGQLGSIYTYMVALHMHEDKSYASWNPVQRELHRRIFWLMYGADKTVAAIDNVPTFMHEDYCINISLPSDLDDEFITEEGYLPQPEGYVSQLSGFCIVTKIHKMTGEILDRRRRDKVKPPHGHYLQMRIDEAEDLYDKLMALTDANPPQLRLDYKSDSRSVKSLSPDWDVKAKNDLRAIFADPHPANEISRDYFLVQQANIYVSQQFVRYTIIQYREELAVLQSAEEASRQAWSGTQPANPPRFTSDALRGNRSAGHRLNRSYQEERDGVIIDLLAILQKIPLKVLAVNTFPIVEKVRFVASALLDAIGANGPQHEPSAEETTAQKAQRNLWQFLSILSEIEALYSWTDDDGKPLL</sequence>
<feature type="region of interest" description="Disordered" evidence="3">
    <location>
        <begin position="65"/>
        <end position="138"/>
    </location>
</feature>
<dbReference type="EMBL" id="JBCAWK010000002">
    <property type="protein sequence ID" value="KAK8865773.1"/>
    <property type="molecule type" value="Genomic_DNA"/>
</dbReference>
<feature type="domain" description="Zn(2)-C6 fungal-type" evidence="4">
    <location>
        <begin position="118"/>
        <end position="155"/>
    </location>
</feature>
<dbReference type="CDD" id="cd00067">
    <property type="entry name" value="GAL4"/>
    <property type="match status" value="1"/>
</dbReference>
<evidence type="ECO:0000313" key="5">
    <source>
        <dbReference type="EMBL" id="KAK8865773.1"/>
    </source>
</evidence>
<name>A0AAW0Z4H6_9TREE</name>
<dbReference type="InterPro" id="IPR050987">
    <property type="entry name" value="AtrR-like"/>
</dbReference>
<dbReference type="Pfam" id="PF00172">
    <property type="entry name" value="Zn_clus"/>
    <property type="match status" value="1"/>
</dbReference>
<dbReference type="PANTHER" id="PTHR46910:SF40">
    <property type="entry name" value="ZN(II)2CYS6 TRANSCRIPTION FACTOR (EUROFUNG)"/>
    <property type="match status" value="1"/>
</dbReference>
<proteinExistence type="predicted"/>
<feature type="compositionally biased region" description="Low complexity" evidence="3">
    <location>
        <begin position="192"/>
        <end position="205"/>
    </location>
</feature>
<evidence type="ECO:0000259" key="4">
    <source>
        <dbReference type="PROSITE" id="PS50048"/>
    </source>
</evidence>
<dbReference type="PANTHER" id="PTHR46910">
    <property type="entry name" value="TRANSCRIPTION FACTOR PDR1"/>
    <property type="match status" value="1"/>
</dbReference>
<dbReference type="AlphaFoldDB" id="A0AAW0Z4H6"/>
<comment type="caution">
    <text evidence="5">The sequence shown here is derived from an EMBL/GenBank/DDBJ whole genome shotgun (WGS) entry which is preliminary data.</text>
</comment>
<feature type="compositionally biased region" description="Basic residues" evidence="3">
    <location>
        <begin position="111"/>
        <end position="124"/>
    </location>
</feature>
<feature type="region of interest" description="Disordered" evidence="3">
    <location>
        <begin position="175"/>
        <end position="209"/>
    </location>
</feature>
<feature type="compositionally biased region" description="Low complexity" evidence="3">
    <location>
        <begin position="12"/>
        <end position="36"/>
    </location>
</feature>
<dbReference type="InterPro" id="IPR007219">
    <property type="entry name" value="XnlR_reg_dom"/>
</dbReference>
<keyword evidence="6" id="KW-1185">Reference proteome</keyword>
<dbReference type="InterPro" id="IPR001138">
    <property type="entry name" value="Zn2Cys6_DnaBD"/>
</dbReference>
<dbReference type="CDD" id="cd12148">
    <property type="entry name" value="fungal_TF_MHR"/>
    <property type="match status" value="1"/>
</dbReference>
<dbReference type="GO" id="GO:0003677">
    <property type="term" value="F:DNA binding"/>
    <property type="evidence" value="ECO:0007669"/>
    <property type="project" value="InterPro"/>
</dbReference>
<dbReference type="SUPFAM" id="SSF57701">
    <property type="entry name" value="Zn2/Cys6 DNA-binding domain"/>
    <property type="match status" value="1"/>
</dbReference>
<dbReference type="GO" id="GO:0008270">
    <property type="term" value="F:zinc ion binding"/>
    <property type="evidence" value="ECO:0007669"/>
    <property type="project" value="InterPro"/>
</dbReference>
<dbReference type="KEGG" id="kne:92178179"/>
<dbReference type="PROSITE" id="PS50048">
    <property type="entry name" value="ZN2_CY6_FUNGAL_2"/>
    <property type="match status" value="1"/>
</dbReference>
<protein>
    <recommendedName>
        <fullName evidence="4">Zn(2)-C6 fungal-type domain-containing protein</fullName>
    </recommendedName>
</protein>
<feature type="region of interest" description="Disordered" evidence="3">
    <location>
        <begin position="687"/>
        <end position="712"/>
    </location>
</feature>
<feature type="region of interest" description="Disordered" evidence="3">
    <location>
        <begin position="1"/>
        <end position="53"/>
    </location>
</feature>
<reference evidence="5 6" key="1">
    <citation type="journal article" date="2024" name="bioRxiv">
        <title>Comparative genomics of Cryptococcus and Kwoniella reveals pathogenesis evolution and contrasting karyotype dynamics via intercentromeric recombination or chromosome fusion.</title>
        <authorList>
            <person name="Coelho M.A."/>
            <person name="David-Palma M."/>
            <person name="Shea T."/>
            <person name="Bowers K."/>
            <person name="McGinley-Smith S."/>
            <person name="Mohammad A.W."/>
            <person name="Gnirke A."/>
            <person name="Yurkov A.M."/>
            <person name="Nowrousian M."/>
            <person name="Sun S."/>
            <person name="Cuomo C.A."/>
            <person name="Heitman J."/>
        </authorList>
    </citation>
    <scope>NUCLEOTIDE SEQUENCE [LARGE SCALE GENOMIC DNA]</scope>
    <source>
        <strain evidence="5 6">CBS 13917</strain>
    </source>
</reference>
<keyword evidence="1" id="KW-0479">Metal-binding</keyword>
<keyword evidence="2" id="KW-0539">Nucleus</keyword>
<evidence type="ECO:0000256" key="3">
    <source>
        <dbReference type="SAM" id="MobiDB-lite"/>
    </source>
</evidence>